<dbReference type="Proteomes" id="UP000219439">
    <property type="component" value="Unassembled WGS sequence"/>
</dbReference>
<evidence type="ECO:0000313" key="2">
    <source>
        <dbReference type="Proteomes" id="UP000219439"/>
    </source>
</evidence>
<dbReference type="RefSeq" id="WP_097151594.1">
    <property type="nucleotide sequence ID" value="NZ_OBEL01000001.1"/>
</dbReference>
<gene>
    <name evidence="1" type="ORF">SAMN06265368_0249</name>
</gene>
<organism evidence="1 2">
    <name type="scientific">Cohaesibacter gelatinilyticus</name>
    <dbReference type="NCBI Taxonomy" id="372072"/>
    <lineage>
        <taxon>Bacteria</taxon>
        <taxon>Pseudomonadati</taxon>
        <taxon>Pseudomonadota</taxon>
        <taxon>Alphaproteobacteria</taxon>
        <taxon>Hyphomicrobiales</taxon>
        <taxon>Cohaesibacteraceae</taxon>
    </lineage>
</organism>
<proteinExistence type="predicted"/>
<dbReference type="EMBL" id="OBEL01000001">
    <property type="protein sequence ID" value="SNZ05960.1"/>
    <property type="molecule type" value="Genomic_DNA"/>
</dbReference>
<evidence type="ECO:0000313" key="1">
    <source>
        <dbReference type="EMBL" id="SNZ05960.1"/>
    </source>
</evidence>
<sequence length="169" mass="18968">MQKAHSVPEDAVLEASNINSATLLATDYLNHFNEVLMLIEMLPSMPDCAEDVFSWQQMSYCDYFLQSTFKGKDLAISIYEHVDTDLKSQFELLIGKINEKVFGLIEAIAALNGDMSQSNFEPIAFMATTEIRPLIDQASALINGSHSETDWMLAVDHPTAQDEIDRLFD</sequence>
<protein>
    <submittedName>
        <fullName evidence="1">Uncharacterized protein</fullName>
    </submittedName>
</protein>
<dbReference type="OrthoDB" id="7172864at2"/>
<name>A0A285N965_9HYPH</name>
<keyword evidence="2" id="KW-1185">Reference proteome</keyword>
<reference evidence="1 2" key="1">
    <citation type="submission" date="2017-09" db="EMBL/GenBank/DDBJ databases">
        <authorList>
            <person name="Ehlers B."/>
            <person name="Leendertz F.H."/>
        </authorList>
    </citation>
    <scope>NUCLEOTIDE SEQUENCE [LARGE SCALE GENOMIC DNA]</scope>
    <source>
        <strain evidence="1 2">DSM 18289</strain>
    </source>
</reference>
<dbReference type="AlphaFoldDB" id="A0A285N965"/>
<accession>A0A285N965</accession>